<dbReference type="PRINTS" id="PR00882">
    <property type="entry name" value="RIBOSOMALL7A"/>
</dbReference>
<dbReference type="Pfam" id="PF01248">
    <property type="entry name" value="Ribosomal_L7Ae"/>
    <property type="match status" value="1"/>
</dbReference>
<dbReference type="InterPro" id="IPR001921">
    <property type="entry name" value="Ribosomal_eL8_euk"/>
</dbReference>
<protein>
    <recommendedName>
        <fullName evidence="4">60S ribosomal protein L7a</fullName>
    </recommendedName>
</protein>
<dbReference type="InterPro" id="IPR004037">
    <property type="entry name" value="Ribosomal_eL8-like_CS"/>
</dbReference>
<feature type="domain" description="Ribosomal protein eL8/eL30/eS12/Gadd45" evidence="6">
    <location>
        <begin position="138"/>
        <end position="216"/>
    </location>
</feature>
<evidence type="ECO:0000313" key="8">
    <source>
        <dbReference type="Proteomes" id="UP001286313"/>
    </source>
</evidence>
<dbReference type="SUPFAM" id="SSF55315">
    <property type="entry name" value="L30e-like"/>
    <property type="match status" value="1"/>
</dbReference>
<dbReference type="InterPro" id="IPR004038">
    <property type="entry name" value="Ribosomal_eL8/eL30/eS12/Gad45"/>
</dbReference>
<sequence length="272" mass="31313">MVEKKKNKGKVKPKVKKIAAPPLVVKKPPPPKKVVNPLFEKRPRNFGIGGDIQPKRDLSRFMKWPKYIRIQRQRAVLQQRLKVPPPIHQFKQAVDHQRATELLRLLDKYRPESAAAKKERLRRRAKARAAGKPDVPTKKKIYLKQGVNTITTLVEQKKARLVCIACDVDPIEIVLFLPALCRKMGVPYCILKSKSRLGLLVRRKKTSCIALTDVNQADRTYFNKLIESIKTNYNDRYDEIRKNWGGGQLGAKSACRLAKLERARARELTQKR</sequence>
<reference evidence="7" key="1">
    <citation type="submission" date="2023-10" db="EMBL/GenBank/DDBJ databases">
        <title>Genome assemblies of two species of porcelain crab, Petrolisthes cinctipes and Petrolisthes manimaculis (Anomura: Porcellanidae).</title>
        <authorList>
            <person name="Angst P."/>
        </authorList>
    </citation>
    <scope>NUCLEOTIDE SEQUENCE</scope>
    <source>
        <strain evidence="7">PB745_01</strain>
        <tissue evidence="7">Gill</tissue>
    </source>
</reference>
<gene>
    <name evidence="7" type="ORF">Pcinc_005309</name>
</gene>
<dbReference type="InterPro" id="IPR029064">
    <property type="entry name" value="Ribosomal_eL30-like_sf"/>
</dbReference>
<dbReference type="GO" id="GO:0022625">
    <property type="term" value="C:cytosolic large ribosomal subunit"/>
    <property type="evidence" value="ECO:0007669"/>
    <property type="project" value="UniProtKB-UniRule"/>
</dbReference>
<dbReference type="FunFam" id="3.30.1330.30:FF:000003">
    <property type="entry name" value="60S ribosomal protein L7a"/>
    <property type="match status" value="1"/>
</dbReference>
<evidence type="ECO:0000256" key="2">
    <source>
        <dbReference type="ARBA" id="ARBA00022980"/>
    </source>
</evidence>
<evidence type="ECO:0000313" key="7">
    <source>
        <dbReference type="EMBL" id="KAK3890760.1"/>
    </source>
</evidence>
<comment type="function">
    <text evidence="4">Component of the ribosome.</text>
</comment>
<comment type="similarity">
    <text evidence="1 4">Belongs to the eukaryotic ribosomal protein eL8 family.</text>
</comment>
<dbReference type="EMBL" id="JAWQEG010000394">
    <property type="protein sequence ID" value="KAK3890760.1"/>
    <property type="molecule type" value="Genomic_DNA"/>
</dbReference>
<keyword evidence="8" id="KW-1185">Reference proteome</keyword>
<name>A0AAE1GDM4_PETCI</name>
<dbReference type="PRINTS" id="PR00881">
    <property type="entry name" value="L7ARS6FAMILY"/>
</dbReference>
<dbReference type="PANTHER" id="PTHR23105">
    <property type="entry name" value="RIBOSOMAL PROTEIN L7AE FAMILY MEMBER"/>
    <property type="match status" value="1"/>
</dbReference>
<dbReference type="InterPro" id="IPR018492">
    <property type="entry name" value="Ribosomal_eL8/Nhp2"/>
</dbReference>
<proteinExistence type="inferred from homology"/>
<organism evidence="7 8">
    <name type="scientific">Petrolisthes cinctipes</name>
    <name type="common">Flat porcelain crab</name>
    <dbReference type="NCBI Taxonomy" id="88211"/>
    <lineage>
        <taxon>Eukaryota</taxon>
        <taxon>Metazoa</taxon>
        <taxon>Ecdysozoa</taxon>
        <taxon>Arthropoda</taxon>
        <taxon>Crustacea</taxon>
        <taxon>Multicrustacea</taxon>
        <taxon>Malacostraca</taxon>
        <taxon>Eumalacostraca</taxon>
        <taxon>Eucarida</taxon>
        <taxon>Decapoda</taxon>
        <taxon>Pleocyemata</taxon>
        <taxon>Anomura</taxon>
        <taxon>Galatheoidea</taxon>
        <taxon>Porcellanidae</taxon>
        <taxon>Petrolisthes</taxon>
    </lineage>
</organism>
<comment type="caution">
    <text evidence="7">The sequence shown here is derived from an EMBL/GenBank/DDBJ whole genome shotgun (WGS) entry which is preliminary data.</text>
</comment>
<feature type="region of interest" description="Disordered" evidence="5">
    <location>
        <begin position="1"/>
        <end position="35"/>
    </location>
</feature>
<keyword evidence="2 4" id="KW-0689">Ribosomal protein</keyword>
<evidence type="ECO:0000259" key="6">
    <source>
        <dbReference type="Pfam" id="PF01248"/>
    </source>
</evidence>
<dbReference type="PROSITE" id="PS01082">
    <property type="entry name" value="RIBOSOMAL_L7AE"/>
    <property type="match status" value="1"/>
</dbReference>
<evidence type="ECO:0000256" key="1">
    <source>
        <dbReference type="ARBA" id="ARBA00007337"/>
    </source>
</evidence>
<evidence type="ECO:0000256" key="5">
    <source>
        <dbReference type="SAM" id="MobiDB-lite"/>
    </source>
</evidence>
<evidence type="ECO:0000256" key="3">
    <source>
        <dbReference type="ARBA" id="ARBA00023274"/>
    </source>
</evidence>
<accession>A0AAE1GDM4</accession>
<dbReference type="Proteomes" id="UP001286313">
    <property type="component" value="Unassembled WGS sequence"/>
</dbReference>
<keyword evidence="3 4" id="KW-0687">Ribonucleoprotein</keyword>
<dbReference type="AlphaFoldDB" id="A0AAE1GDM4"/>
<evidence type="ECO:0000256" key="4">
    <source>
        <dbReference type="RuleBase" id="RU367042"/>
    </source>
</evidence>
<dbReference type="Gene3D" id="3.30.1330.30">
    <property type="match status" value="1"/>
</dbReference>
<feature type="compositionally biased region" description="Basic residues" evidence="5">
    <location>
        <begin position="1"/>
        <end position="17"/>
    </location>
</feature>
<dbReference type="InterPro" id="IPR050257">
    <property type="entry name" value="eL8/uL1-like"/>
</dbReference>
<dbReference type="GO" id="GO:0003723">
    <property type="term" value="F:RNA binding"/>
    <property type="evidence" value="ECO:0007669"/>
    <property type="project" value="UniProtKB-UniRule"/>
</dbReference>
<dbReference type="GO" id="GO:0042254">
    <property type="term" value="P:ribosome biogenesis"/>
    <property type="evidence" value="ECO:0007669"/>
    <property type="project" value="InterPro"/>
</dbReference>